<dbReference type="AlphaFoldDB" id="A0A059U8Z3"/>
<dbReference type="EMBL" id="KF770802">
    <property type="protein sequence ID" value="AHZ63111.1"/>
    <property type="molecule type" value="mRNA"/>
</dbReference>
<evidence type="ECO:0000256" key="1">
    <source>
        <dbReference type="SAM" id="SignalP"/>
    </source>
</evidence>
<feature type="signal peptide" evidence="1">
    <location>
        <begin position="1"/>
        <end position="19"/>
    </location>
</feature>
<evidence type="ECO:0000313" key="2">
    <source>
        <dbReference type="EMBL" id="AHZ63111.1"/>
    </source>
</evidence>
<proteinExistence type="evidence at transcript level"/>
<protein>
    <submittedName>
        <fullName evidence="2">Uncharacterized protein</fullName>
    </submittedName>
</protein>
<reference evidence="2" key="1">
    <citation type="journal article" date="2014" name="BMC Genomics">
        <title>The Mediterranean scorpion Mesobuthus gibbosus (Scorpiones, Buthidae): transcriptome analysis and organization of the genome encoding chlorotoxin-like peptides.</title>
        <authorList>
            <person name="Diego-Garcia E."/>
            <person name="Caliskan F."/>
            <person name="Tytgat J."/>
        </authorList>
    </citation>
    <scope>NUCLEOTIDE SEQUENCE</scope>
</reference>
<sequence length="143" mass="16173">MKNLAIITLSLISLSTSFSLFPSLSLPSVPLYPSSLIPLFMKDPVKEITKIYCVLKNVNIARSCARENNQGKISDFFRKCMQKITSLKTLDEMRDFYCNKMNLEETFKAKACLDPGIMNMVLTDATFVPTILNCLFKAKNSEK</sequence>
<name>A0A059U8Z3_MESGB</name>
<accession>A0A059U8Z3</accession>
<organism evidence="2">
    <name type="scientific">Mesobuthus gibbosus</name>
    <name type="common">Mediterranean checkered scorpion</name>
    <name type="synonym">Buthus gibbosus</name>
    <dbReference type="NCBI Taxonomy" id="123226"/>
    <lineage>
        <taxon>Eukaryota</taxon>
        <taxon>Metazoa</taxon>
        <taxon>Ecdysozoa</taxon>
        <taxon>Arthropoda</taxon>
        <taxon>Chelicerata</taxon>
        <taxon>Arachnida</taxon>
        <taxon>Scorpiones</taxon>
        <taxon>Buthida</taxon>
        <taxon>Buthoidea</taxon>
        <taxon>Buthidae</taxon>
        <taxon>Mesobuthus</taxon>
    </lineage>
</organism>
<feature type="chain" id="PRO_5001582487" evidence="1">
    <location>
        <begin position="20"/>
        <end position="143"/>
    </location>
</feature>
<keyword evidence="1" id="KW-0732">Signal</keyword>